<dbReference type="EMBL" id="UFSX01000001">
    <property type="protein sequence ID" value="SUV28369.1"/>
    <property type="molecule type" value="Genomic_DNA"/>
</dbReference>
<reference evidence="1 2" key="1">
    <citation type="submission" date="2018-06" db="EMBL/GenBank/DDBJ databases">
        <authorList>
            <consortium name="Pathogen Informatics"/>
            <person name="Doyle S."/>
        </authorList>
    </citation>
    <scope>NUCLEOTIDE SEQUENCE [LARGE SCALE GENOMIC DNA]</scope>
    <source>
        <strain evidence="1 2">NCTC11155</strain>
    </source>
</reference>
<accession>A0A380YHQ1</accession>
<dbReference type="AlphaFoldDB" id="A0A380YHQ1"/>
<dbReference type="Proteomes" id="UP000254424">
    <property type="component" value="Unassembled WGS sequence"/>
</dbReference>
<evidence type="ECO:0000313" key="1">
    <source>
        <dbReference type="EMBL" id="SUV28369.1"/>
    </source>
</evidence>
<name>A0A380YHQ1_9BACE</name>
<organism evidence="1 2">
    <name type="scientific">Bacteroides eggerthii</name>
    <dbReference type="NCBI Taxonomy" id="28111"/>
    <lineage>
        <taxon>Bacteria</taxon>
        <taxon>Pseudomonadati</taxon>
        <taxon>Bacteroidota</taxon>
        <taxon>Bacteroidia</taxon>
        <taxon>Bacteroidales</taxon>
        <taxon>Bacteroidaceae</taxon>
        <taxon>Bacteroides</taxon>
    </lineage>
</organism>
<evidence type="ECO:0000313" key="2">
    <source>
        <dbReference type="Proteomes" id="UP000254424"/>
    </source>
</evidence>
<proteinExistence type="predicted"/>
<protein>
    <submittedName>
        <fullName evidence="1">Uncharacterized protein</fullName>
    </submittedName>
</protein>
<sequence>MLVTRPTHRGSGIALLVETSNAEAHADMYINEYDANNRQGLPAYNQSDITYPWTSTVALNLTNNSKLPDFYVSRTKRQVNAFTFCLSSIPTHHSPLLSI</sequence>
<gene>
    <name evidence="1" type="ORF">NCTC11155_00317</name>
</gene>